<evidence type="ECO:0000313" key="2">
    <source>
        <dbReference type="Proteomes" id="UP000036771"/>
    </source>
</evidence>
<reference evidence="1 2" key="1">
    <citation type="submission" date="2015-03" db="EMBL/GenBank/DDBJ databases">
        <title>Caedibacter varicaedens, whole genome shotgun sequence.</title>
        <authorList>
            <person name="Suzuki H."/>
            <person name="Dapper A.L."/>
            <person name="Gibson A.K."/>
            <person name="Jackson C."/>
            <person name="Lee H."/>
            <person name="Pejaver V.R."/>
            <person name="Doak T."/>
            <person name="Lynch M."/>
        </authorList>
    </citation>
    <scope>NUCLEOTIDE SEQUENCE [LARGE SCALE GENOMIC DNA]</scope>
</reference>
<dbReference type="EMBL" id="BBVC01000060">
    <property type="protein sequence ID" value="GAO98458.1"/>
    <property type="molecule type" value="Genomic_DNA"/>
</dbReference>
<keyword evidence="2" id="KW-1185">Reference proteome</keyword>
<protein>
    <submittedName>
        <fullName evidence="1">Uncharacterized protein</fullName>
    </submittedName>
</protein>
<sequence>MRFVIFIAFMTGLNSLIIPQYLKATDEKIAQGSPILEAPSSLQQPPAPESKQDNSALAVARFLAGFPQEGVCADFEKFSRWQNYRSTFNLRWTMVEKARITPMIQWREAALGKITLPVFYPMGGPDVFNVLTFFPDSPEYILVGLERIGNIVTLENLKKEEVTNRIITQLEQGMDSLFQRSFFITKDMSRDFYERGVLPTMLALIARLGYDVLDIKFVSYTPEGKIIENSDSSTKQGVEIAFRKPGSEKIQKLYYFRQNLHNSAITPFAQFIEARGPFAVMFKSSSYTPHQVGFSHLVDLVRKCGELVLQDDSGIPYNYLKEHWDVALYGTYTKPYGESFQAYGQPDLACMYATDSSIQPLNFRIGYGYGKVPSCIQIARKKVSEKAENKP</sequence>
<dbReference type="OrthoDB" id="977906at2"/>
<gene>
    <name evidence="1" type="ORF">Cva_01118</name>
</gene>
<accession>A0A0K8ME35</accession>
<dbReference type="Proteomes" id="UP000036771">
    <property type="component" value="Unassembled WGS sequence"/>
</dbReference>
<evidence type="ECO:0000313" key="1">
    <source>
        <dbReference type="EMBL" id="GAO98458.1"/>
    </source>
</evidence>
<dbReference type="AlphaFoldDB" id="A0A0K8ME35"/>
<name>A0A0K8ME35_9PROT</name>
<comment type="caution">
    <text evidence="1">The sequence shown here is derived from an EMBL/GenBank/DDBJ whole genome shotgun (WGS) entry which is preliminary data.</text>
</comment>
<organism evidence="1 2">
    <name type="scientific">Caedimonas varicaedens</name>
    <dbReference type="NCBI Taxonomy" id="1629334"/>
    <lineage>
        <taxon>Bacteria</taxon>
        <taxon>Pseudomonadati</taxon>
        <taxon>Pseudomonadota</taxon>
        <taxon>Alphaproteobacteria</taxon>
        <taxon>Holosporales</taxon>
        <taxon>Caedimonadaceae</taxon>
        <taxon>Caedimonas</taxon>
    </lineage>
</organism>
<proteinExistence type="predicted"/>